<dbReference type="STRING" id="260086.SAMN05216207_1001244"/>
<protein>
    <submittedName>
        <fullName evidence="2">L-aminopeptidase/D-esterase</fullName>
    </submittedName>
</protein>
<evidence type="ECO:0000313" key="2">
    <source>
        <dbReference type="EMBL" id="SFM59413.1"/>
    </source>
</evidence>
<dbReference type="RefSeq" id="WP_093335847.1">
    <property type="nucleotide sequence ID" value="NZ_FOUY01000001.1"/>
</dbReference>
<reference evidence="2 3" key="1">
    <citation type="submission" date="2016-10" db="EMBL/GenBank/DDBJ databases">
        <authorList>
            <person name="de Groot N.N."/>
        </authorList>
    </citation>
    <scope>NUCLEOTIDE SEQUENCE [LARGE SCALE GENOMIC DNA]</scope>
    <source>
        <strain evidence="2 3">CGMCC 4.1877</strain>
    </source>
</reference>
<accession>A0A1I4S565</accession>
<dbReference type="Pfam" id="PF03576">
    <property type="entry name" value="Peptidase_S58"/>
    <property type="match status" value="1"/>
</dbReference>
<name>A0A1I4S565_PSUAM</name>
<dbReference type="AlphaFoldDB" id="A0A1I4S565"/>
<dbReference type="OrthoDB" id="9808347at2"/>
<dbReference type="CDD" id="cd02252">
    <property type="entry name" value="nylC_like"/>
    <property type="match status" value="1"/>
</dbReference>
<dbReference type="PANTHER" id="PTHR36512:SF3">
    <property type="entry name" value="BLR5678 PROTEIN"/>
    <property type="match status" value="1"/>
</dbReference>
<evidence type="ECO:0000256" key="1">
    <source>
        <dbReference type="ARBA" id="ARBA00007068"/>
    </source>
</evidence>
<proteinExistence type="inferred from homology"/>
<dbReference type="PANTHER" id="PTHR36512">
    <property type="entry name" value="D-AMINOPEPTIDASE"/>
    <property type="match status" value="1"/>
</dbReference>
<keyword evidence="3" id="KW-1185">Reference proteome</keyword>
<evidence type="ECO:0000313" key="3">
    <source>
        <dbReference type="Proteomes" id="UP000199614"/>
    </source>
</evidence>
<sequence length="329" mass="31905">MRSGRGNGLTDVDGLRVGHAALEGPGARSGTTVVLAPPGGAVAGVDVRGAAPGTRETDLLAPTATVARVHAITLSGGSAYGLDAASGVMARLERAGEGVAMPGVVVPIVPAAVVFDLGRGGDPAARPTAATGAAAYDAAHDGPVEQGSVGAGTGAVSGGLRGGIGTASVVLDGGTTVAALVVLNSAGTAVDPRTGEVLGARHGLPGEFPDAVAPAQRVADLYGRHVNPLGTATTLVVVGTDATLDKVGCTRLAAMAHDGLARAIHPVHTLRDGDCAFGLATGTAPAPDTDGTYELQSAAADVTARAVAHAVLAAEAAPDRPSYSSLVAG</sequence>
<dbReference type="EMBL" id="FOUY01000001">
    <property type="protein sequence ID" value="SFM59413.1"/>
    <property type="molecule type" value="Genomic_DNA"/>
</dbReference>
<keyword evidence="2" id="KW-0378">Hydrolase</keyword>
<keyword evidence="2" id="KW-0645">Protease</keyword>
<dbReference type="InterPro" id="IPR005321">
    <property type="entry name" value="Peptidase_S58_DmpA"/>
</dbReference>
<dbReference type="InterPro" id="IPR016117">
    <property type="entry name" value="ArgJ-like_dom_sf"/>
</dbReference>
<dbReference type="GO" id="GO:0004177">
    <property type="term" value="F:aminopeptidase activity"/>
    <property type="evidence" value="ECO:0007669"/>
    <property type="project" value="UniProtKB-KW"/>
</dbReference>
<dbReference type="SUPFAM" id="SSF56266">
    <property type="entry name" value="DmpA/ArgJ-like"/>
    <property type="match status" value="1"/>
</dbReference>
<gene>
    <name evidence="2" type="ORF">SAMN05216207_1001244</name>
</gene>
<comment type="similarity">
    <text evidence="1">Belongs to the peptidase S58 family.</text>
</comment>
<dbReference type="Gene3D" id="3.60.70.12">
    <property type="entry name" value="L-amino peptidase D-ALA esterase/amidase"/>
    <property type="match status" value="1"/>
</dbReference>
<keyword evidence="2" id="KW-0031">Aminopeptidase</keyword>
<organism evidence="2 3">
    <name type="scientific">Pseudonocardia ammonioxydans</name>
    <dbReference type="NCBI Taxonomy" id="260086"/>
    <lineage>
        <taxon>Bacteria</taxon>
        <taxon>Bacillati</taxon>
        <taxon>Actinomycetota</taxon>
        <taxon>Actinomycetes</taxon>
        <taxon>Pseudonocardiales</taxon>
        <taxon>Pseudonocardiaceae</taxon>
        <taxon>Pseudonocardia</taxon>
    </lineage>
</organism>
<dbReference type="Proteomes" id="UP000199614">
    <property type="component" value="Unassembled WGS sequence"/>
</dbReference>